<comment type="caution">
    <text evidence="3">The sequence shown here is derived from an EMBL/GenBank/DDBJ whole genome shotgun (WGS) entry which is preliminary data.</text>
</comment>
<dbReference type="AlphaFoldDB" id="A0A8J6N9Z2"/>
<dbReference type="Gene3D" id="3.40.50.620">
    <property type="entry name" value="HUPs"/>
    <property type="match status" value="1"/>
</dbReference>
<comment type="similarity">
    <text evidence="1">Belongs to the universal stress protein A family.</text>
</comment>
<dbReference type="CDD" id="cd00293">
    <property type="entry name" value="USP-like"/>
    <property type="match status" value="1"/>
</dbReference>
<evidence type="ECO:0000313" key="4">
    <source>
        <dbReference type="Proteomes" id="UP000614424"/>
    </source>
</evidence>
<accession>A0A8J6N9Z2</accession>
<evidence type="ECO:0000256" key="1">
    <source>
        <dbReference type="ARBA" id="ARBA00008791"/>
    </source>
</evidence>
<dbReference type="Pfam" id="PF00582">
    <property type="entry name" value="Usp"/>
    <property type="match status" value="1"/>
</dbReference>
<dbReference type="PANTHER" id="PTHR46268">
    <property type="entry name" value="STRESS RESPONSE PROTEIN NHAX"/>
    <property type="match status" value="1"/>
</dbReference>
<sequence length="160" mass="18222">MNEYKRILVVARMIQSCKTAIQYGVSLAEKYGADLYVIHSIHNPFGLKGWGLGTRALAVEYEKSVFETKRKLANLVEVQRKQGMSIKEMVREGEPTEEILKTIKEEKIDLLVLLAHEEGRLEHFLFGRSNEELVRKMPCSLMLVKKEPGESVEGEEDALS</sequence>
<gene>
    <name evidence="3" type="ORF">H8E41_04365</name>
</gene>
<dbReference type="EMBL" id="JACNJZ010000071">
    <property type="protein sequence ID" value="MBC8317116.1"/>
    <property type="molecule type" value="Genomic_DNA"/>
</dbReference>
<name>A0A8J6N9Z2_9BACT</name>
<dbReference type="InterPro" id="IPR014729">
    <property type="entry name" value="Rossmann-like_a/b/a_fold"/>
</dbReference>
<dbReference type="PANTHER" id="PTHR46268:SF22">
    <property type="entry name" value="SENSOR PROTEIN KDPD-RELATED"/>
    <property type="match status" value="1"/>
</dbReference>
<organism evidence="3 4">
    <name type="scientific">Candidatus Desulfobia pelagia</name>
    <dbReference type="NCBI Taxonomy" id="2841692"/>
    <lineage>
        <taxon>Bacteria</taxon>
        <taxon>Pseudomonadati</taxon>
        <taxon>Thermodesulfobacteriota</taxon>
        <taxon>Desulfobulbia</taxon>
        <taxon>Desulfobulbales</taxon>
        <taxon>Desulfobulbaceae</taxon>
        <taxon>Candidatus Desulfobia</taxon>
    </lineage>
</organism>
<protein>
    <submittedName>
        <fullName evidence="3">Universal stress protein</fullName>
    </submittedName>
</protein>
<feature type="domain" description="UspA" evidence="2">
    <location>
        <begin position="3"/>
        <end position="145"/>
    </location>
</feature>
<evidence type="ECO:0000259" key="2">
    <source>
        <dbReference type="Pfam" id="PF00582"/>
    </source>
</evidence>
<evidence type="ECO:0000313" key="3">
    <source>
        <dbReference type="EMBL" id="MBC8317116.1"/>
    </source>
</evidence>
<proteinExistence type="inferred from homology"/>
<reference evidence="3 4" key="1">
    <citation type="submission" date="2020-08" db="EMBL/GenBank/DDBJ databases">
        <title>Bridging the membrane lipid divide: bacteria of the FCB group superphylum have the potential to synthesize archaeal ether lipids.</title>
        <authorList>
            <person name="Villanueva L."/>
            <person name="Von Meijenfeldt F.A.B."/>
            <person name="Westbye A.B."/>
            <person name="Yadav S."/>
            <person name="Hopmans E.C."/>
            <person name="Dutilh B.E."/>
            <person name="Sinninghe Damste J.S."/>
        </authorList>
    </citation>
    <scope>NUCLEOTIDE SEQUENCE [LARGE SCALE GENOMIC DNA]</scope>
    <source>
        <strain evidence="3">NIOZ-UU47</strain>
    </source>
</reference>
<dbReference type="InterPro" id="IPR006016">
    <property type="entry name" value="UspA"/>
</dbReference>
<dbReference type="Proteomes" id="UP000614424">
    <property type="component" value="Unassembled WGS sequence"/>
</dbReference>
<dbReference type="SUPFAM" id="SSF52402">
    <property type="entry name" value="Adenine nucleotide alpha hydrolases-like"/>
    <property type="match status" value="1"/>
</dbReference>